<evidence type="ECO:0000256" key="3">
    <source>
        <dbReference type="ARBA" id="ARBA00023015"/>
    </source>
</evidence>
<proteinExistence type="predicted"/>
<dbReference type="Gramene" id="Manes.06G090400.1.v8.1">
    <property type="protein sequence ID" value="Manes.06G090400.1.v8.1.CDS"/>
    <property type="gene ID" value="Manes.06G090400.v8.1"/>
</dbReference>
<comment type="subcellular location">
    <subcellularLocation>
        <location evidence="1">Nucleus</location>
    </subcellularLocation>
</comment>
<feature type="compositionally biased region" description="Polar residues" evidence="8">
    <location>
        <begin position="132"/>
        <end position="149"/>
    </location>
</feature>
<evidence type="ECO:0000256" key="4">
    <source>
        <dbReference type="ARBA" id="ARBA00023125"/>
    </source>
</evidence>
<feature type="domain" description="Myb-like" evidence="9">
    <location>
        <begin position="9"/>
        <end position="61"/>
    </location>
</feature>
<dbReference type="InterPro" id="IPR015495">
    <property type="entry name" value="Myb_TF_plants"/>
</dbReference>
<evidence type="ECO:0000256" key="2">
    <source>
        <dbReference type="ARBA" id="ARBA00022737"/>
    </source>
</evidence>
<feature type="compositionally biased region" description="Low complexity" evidence="8">
    <location>
        <begin position="257"/>
        <end position="268"/>
    </location>
</feature>
<dbReference type="CDD" id="cd00167">
    <property type="entry name" value="SANT"/>
    <property type="match status" value="1"/>
</dbReference>
<keyword evidence="12" id="KW-1185">Reference proteome</keyword>
<comment type="subunit">
    <text evidence="7">Can form complexes with MYC2, MYC3 or MYC4.</text>
</comment>
<dbReference type="GO" id="GO:0000976">
    <property type="term" value="F:transcription cis-regulatory region binding"/>
    <property type="evidence" value="ECO:0007669"/>
    <property type="project" value="UniProtKB-ARBA"/>
</dbReference>
<dbReference type="SMART" id="SM00717">
    <property type="entry name" value="SANT"/>
    <property type="match status" value="2"/>
</dbReference>
<evidence type="ECO:0000256" key="6">
    <source>
        <dbReference type="ARBA" id="ARBA00023242"/>
    </source>
</evidence>
<dbReference type="FunFam" id="1.10.10.60:FF:000394">
    <property type="entry name" value="MYB transcription factor"/>
    <property type="match status" value="1"/>
</dbReference>
<evidence type="ECO:0000259" key="9">
    <source>
        <dbReference type="PROSITE" id="PS50090"/>
    </source>
</evidence>
<dbReference type="GO" id="GO:0080090">
    <property type="term" value="P:regulation of primary metabolic process"/>
    <property type="evidence" value="ECO:0007669"/>
    <property type="project" value="UniProtKB-ARBA"/>
</dbReference>
<evidence type="ECO:0000256" key="1">
    <source>
        <dbReference type="ARBA" id="ARBA00004123"/>
    </source>
</evidence>
<dbReference type="InterPro" id="IPR017930">
    <property type="entry name" value="Myb_dom"/>
</dbReference>
<dbReference type="AlphaFoldDB" id="A0A2C9VQR3"/>
<accession>A0A2C9VQR3</accession>
<evidence type="ECO:0000313" key="12">
    <source>
        <dbReference type="Proteomes" id="UP000091857"/>
    </source>
</evidence>
<feature type="region of interest" description="Disordered" evidence="8">
    <location>
        <begin position="122"/>
        <end position="153"/>
    </location>
</feature>
<keyword evidence="2" id="KW-0677">Repeat</keyword>
<keyword evidence="6" id="KW-0539">Nucleus</keyword>
<dbReference type="FunFam" id="1.10.10.60:FF:000001">
    <property type="entry name" value="MYB-related transcription factor"/>
    <property type="match status" value="1"/>
</dbReference>
<sequence>MGRTPCCNADGLKKGAWTADEDQKLIAYIQEHGEGGRRTLPQKAGLQRCGKSCRLRWANYLRPDIKRGEFSTEEEQKIIQLHAFLGNRWSAIARHLPKRTDNEIKNYWNTHLNKRLAEMGIDPVTHKPLGPSSPTTDNNSNPTHTSPHSQLTQPTTQAQLLNKLAAKLAPSRCLVALKTSQSPSLRSLSTEAEKNVLPKRPISSTSARLLNKMAGRLTTPLHCLNTLKSILSSSLDYQSEGHNAIEAPHHDDFMHRSTSASSLSETGSDMSRSNAIATPDLSPLMESFNLDLLKDWNGVDDGGVSSINMVDTYSSCWESPFTSFKNKKTFSGSESMHEVMDALTYNDSDKTYGSAQYDNHFMDGFSIFSINGCSEDSHEDRVFEDATYSRHKDHFFENNYQLPDSNVV</sequence>
<reference evidence="12" key="1">
    <citation type="journal article" date="2016" name="Nat. Biotechnol.">
        <title>Sequencing wild and cultivated cassava and related species reveals extensive interspecific hybridization and genetic diversity.</title>
        <authorList>
            <person name="Bredeson J.V."/>
            <person name="Lyons J.B."/>
            <person name="Prochnik S.E."/>
            <person name="Wu G.A."/>
            <person name="Ha C.M."/>
            <person name="Edsinger-Gonzales E."/>
            <person name="Grimwood J."/>
            <person name="Schmutz J."/>
            <person name="Rabbi I.Y."/>
            <person name="Egesi C."/>
            <person name="Nauluvula P."/>
            <person name="Lebot V."/>
            <person name="Ndunguru J."/>
            <person name="Mkamilo G."/>
            <person name="Bart R.S."/>
            <person name="Setter T.L."/>
            <person name="Gleadow R.M."/>
            <person name="Kulakow P."/>
            <person name="Ferguson M.E."/>
            <person name="Rounsley S."/>
            <person name="Rokhsar D.S."/>
        </authorList>
    </citation>
    <scope>NUCLEOTIDE SEQUENCE [LARGE SCALE GENOMIC DNA]</scope>
    <source>
        <strain evidence="12">cv. AM560-2</strain>
    </source>
</reference>
<dbReference type="InterPro" id="IPR009057">
    <property type="entry name" value="Homeodomain-like_sf"/>
</dbReference>
<evidence type="ECO:0008006" key="13">
    <source>
        <dbReference type="Google" id="ProtNLM"/>
    </source>
</evidence>
<dbReference type="SMR" id="A0A2C9VQR3"/>
<dbReference type="SUPFAM" id="SSF46689">
    <property type="entry name" value="Homeodomain-like"/>
    <property type="match status" value="1"/>
</dbReference>
<feature type="domain" description="HTH myb-type" evidence="10">
    <location>
        <begin position="62"/>
        <end position="116"/>
    </location>
</feature>
<dbReference type="Pfam" id="PF00249">
    <property type="entry name" value="Myb_DNA-binding"/>
    <property type="match status" value="2"/>
</dbReference>
<name>A0A2C9VQR3_MANES</name>
<protein>
    <recommendedName>
        <fullName evidence="13">MYB family protein</fullName>
    </recommendedName>
</protein>
<dbReference type="STRING" id="3983.A0A2C9VQR3"/>
<evidence type="ECO:0000256" key="5">
    <source>
        <dbReference type="ARBA" id="ARBA00023163"/>
    </source>
</evidence>
<dbReference type="Gene3D" id="1.10.10.60">
    <property type="entry name" value="Homeodomain-like"/>
    <property type="match status" value="2"/>
</dbReference>
<dbReference type="PANTHER" id="PTHR47994">
    <property type="entry name" value="F14D16.11-RELATED"/>
    <property type="match status" value="1"/>
</dbReference>
<keyword evidence="5" id="KW-0804">Transcription</keyword>
<organism evidence="11 12">
    <name type="scientific">Manihot esculenta</name>
    <name type="common">Cassava</name>
    <name type="synonym">Jatropha manihot</name>
    <dbReference type="NCBI Taxonomy" id="3983"/>
    <lineage>
        <taxon>Eukaryota</taxon>
        <taxon>Viridiplantae</taxon>
        <taxon>Streptophyta</taxon>
        <taxon>Embryophyta</taxon>
        <taxon>Tracheophyta</taxon>
        <taxon>Spermatophyta</taxon>
        <taxon>Magnoliopsida</taxon>
        <taxon>eudicotyledons</taxon>
        <taxon>Gunneridae</taxon>
        <taxon>Pentapetalae</taxon>
        <taxon>rosids</taxon>
        <taxon>fabids</taxon>
        <taxon>Malpighiales</taxon>
        <taxon>Euphorbiaceae</taxon>
        <taxon>Crotonoideae</taxon>
        <taxon>Manihoteae</taxon>
        <taxon>Manihot</taxon>
    </lineage>
</organism>
<dbReference type="PROSITE" id="PS50090">
    <property type="entry name" value="MYB_LIKE"/>
    <property type="match status" value="2"/>
</dbReference>
<comment type="caution">
    <text evidence="11">The sequence shown here is derived from an EMBL/GenBank/DDBJ whole genome shotgun (WGS) entry which is preliminary data.</text>
</comment>
<dbReference type="InterPro" id="IPR001005">
    <property type="entry name" value="SANT/Myb"/>
</dbReference>
<gene>
    <name evidence="11" type="ORF">MANES_06G090400v8</name>
</gene>
<feature type="domain" description="HTH myb-type" evidence="10">
    <location>
        <begin position="9"/>
        <end position="61"/>
    </location>
</feature>
<dbReference type="PANTHER" id="PTHR47994:SF5">
    <property type="entry name" value="F14D16.11-RELATED"/>
    <property type="match status" value="1"/>
</dbReference>
<feature type="domain" description="Myb-like" evidence="9">
    <location>
        <begin position="62"/>
        <end position="112"/>
    </location>
</feature>
<dbReference type="GO" id="GO:0005634">
    <property type="term" value="C:nucleus"/>
    <property type="evidence" value="ECO:0007669"/>
    <property type="project" value="UniProtKB-SubCell"/>
</dbReference>
<keyword evidence="4" id="KW-0238">DNA-binding</keyword>
<evidence type="ECO:0000256" key="7">
    <source>
        <dbReference type="ARBA" id="ARBA00062314"/>
    </source>
</evidence>
<dbReference type="GO" id="GO:0051707">
    <property type="term" value="P:response to other organism"/>
    <property type="evidence" value="ECO:0007669"/>
    <property type="project" value="UniProtKB-ARBA"/>
</dbReference>
<evidence type="ECO:0000313" key="11">
    <source>
        <dbReference type="EMBL" id="OAY47595.1"/>
    </source>
</evidence>
<evidence type="ECO:0000259" key="10">
    <source>
        <dbReference type="PROSITE" id="PS51294"/>
    </source>
</evidence>
<keyword evidence="3" id="KW-0805">Transcription regulation</keyword>
<dbReference type="OrthoDB" id="848674at2759"/>
<dbReference type="PROSITE" id="PS51294">
    <property type="entry name" value="HTH_MYB"/>
    <property type="match status" value="2"/>
</dbReference>
<evidence type="ECO:0000256" key="8">
    <source>
        <dbReference type="SAM" id="MobiDB-lite"/>
    </source>
</evidence>
<feature type="region of interest" description="Disordered" evidence="8">
    <location>
        <begin position="255"/>
        <end position="274"/>
    </location>
</feature>
<dbReference type="EMBL" id="CM004392">
    <property type="protein sequence ID" value="OAY47595.1"/>
    <property type="molecule type" value="Genomic_DNA"/>
</dbReference>
<dbReference type="Proteomes" id="UP000091857">
    <property type="component" value="Chromosome 6"/>
</dbReference>